<evidence type="ECO:0000256" key="7">
    <source>
        <dbReference type="ARBA" id="ARBA00022827"/>
    </source>
</evidence>
<dbReference type="GO" id="GO:0046872">
    <property type="term" value="F:metal ion binding"/>
    <property type="evidence" value="ECO:0007669"/>
    <property type="project" value="UniProtKB-KW"/>
</dbReference>
<comment type="caution">
    <text evidence="11">The sequence shown here is derived from an EMBL/GenBank/DDBJ whole genome shotgun (WGS) entry which is preliminary data.</text>
</comment>
<dbReference type="EC" id="2.7.1.180" evidence="2"/>
<accession>A0A543I479</accession>
<evidence type="ECO:0000313" key="11">
    <source>
        <dbReference type="EMBL" id="TQM65367.1"/>
    </source>
</evidence>
<evidence type="ECO:0000256" key="4">
    <source>
        <dbReference type="ARBA" id="ARBA00022630"/>
    </source>
</evidence>
<evidence type="ECO:0000256" key="2">
    <source>
        <dbReference type="ARBA" id="ARBA00011955"/>
    </source>
</evidence>
<evidence type="ECO:0000256" key="1">
    <source>
        <dbReference type="ARBA" id="ARBA00001946"/>
    </source>
</evidence>
<organism evidence="11 12">
    <name type="scientific">Klugiella xanthotipulae</name>
    <dbReference type="NCBI Taxonomy" id="244735"/>
    <lineage>
        <taxon>Bacteria</taxon>
        <taxon>Bacillati</taxon>
        <taxon>Actinomycetota</taxon>
        <taxon>Actinomycetes</taxon>
        <taxon>Micrococcales</taxon>
        <taxon>Microbacteriaceae</taxon>
        <taxon>Klugiella</taxon>
    </lineage>
</organism>
<name>A0A543I479_9MICO</name>
<dbReference type="PANTHER" id="PTHR30040">
    <property type="entry name" value="THIAMINE BIOSYNTHESIS LIPOPROTEIN APBE"/>
    <property type="match status" value="1"/>
</dbReference>
<dbReference type="AlphaFoldDB" id="A0A543I479"/>
<keyword evidence="12" id="KW-1185">Reference proteome</keyword>
<dbReference type="Pfam" id="PF02424">
    <property type="entry name" value="ApbE"/>
    <property type="match status" value="2"/>
</dbReference>
<comment type="cofactor">
    <cofactor evidence="1">
        <name>Mg(2+)</name>
        <dbReference type="ChEBI" id="CHEBI:18420"/>
    </cofactor>
</comment>
<keyword evidence="8" id="KW-0460">Magnesium</keyword>
<keyword evidence="7" id="KW-0274">FAD</keyword>
<dbReference type="InterPro" id="IPR003374">
    <property type="entry name" value="ApbE-like_sf"/>
</dbReference>
<evidence type="ECO:0000256" key="8">
    <source>
        <dbReference type="ARBA" id="ARBA00022842"/>
    </source>
</evidence>
<evidence type="ECO:0000256" key="10">
    <source>
        <dbReference type="ARBA" id="ARBA00048540"/>
    </source>
</evidence>
<dbReference type="PANTHER" id="PTHR30040:SF2">
    <property type="entry name" value="FAD:PROTEIN FMN TRANSFERASE"/>
    <property type="match status" value="1"/>
</dbReference>
<keyword evidence="11" id="KW-0449">Lipoprotein</keyword>
<evidence type="ECO:0000256" key="6">
    <source>
        <dbReference type="ARBA" id="ARBA00022723"/>
    </source>
</evidence>
<sequence length="248" mass="26658">MADVVFNTMGTTVSLHSLTELAEPDVLAVREAFARLDRQFSLYRADSEASRIARGERRLTASTSEFREAYARAIEWRELTMGAFTPHRPDGVIDLSGIVKAMAITAAGDELRGRGYDDWILNAGGDILVAGNAADSLWLAGIVDPADRAALLCSVPLIAPWQALATSGTAERGEHVWRTSTAAEFVQVTVLAATIEEADVLATAILSAGCTLRDDVLDCRDVDVITVDREGQITASQRVSRHSTLVSA</sequence>
<comment type="catalytic activity">
    <reaction evidence="10">
        <text>L-threonyl-[protein] + FAD = FMN-L-threonyl-[protein] + AMP + H(+)</text>
        <dbReference type="Rhea" id="RHEA:36847"/>
        <dbReference type="Rhea" id="RHEA-COMP:11060"/>
        <dbReference type="Rhea" id="RHEA-COMP:11061"/>
        <dbReference type="ChEBI" id="CHEBI:15378"/>
        <dbReference type="ChEBI" id="CHEBI:30013"/>
        <dbReference type="ChEBI" id="CHEBI:57692"/>
        <dbReference type="ChEBI" id="CHEBI:74257"/>
        <dbReference type="ChEBI" id="CHEBI:456215"/>
        <dbReference type="EC" id="2.7.1.180"/>
    </reaction>
</comment>
<gene>
    <name evidence="11" type="ORF">FB466_0167</name>
</gene>
<keyword evidence="6" id="KW-0479">Metal-binding</keyword>
<dbReference type="SUPFAM" id="SSF143631">
    <property type="entry name" value="ApbE-like"/>
    <property type="match status" value="1"/>
</dbReference>
<dbReference type="Gene3D" id="3.10.520.10">
    <property type="entry name" value="ApbE-like domains"/>
    <property type="match status" value="2"/>
</dbReference>
<evidence type="ECO:0000313" key="12">
    <source>
        <dbReference type="Proteomes" id="UP000318331"/>
    </source>
</evidence>
<dbReference type="GO" id="GO:0016740">
    <property type="term" value="F:transferase activity"/>
    <property type="evidence" value="ECO:0007669"/>
    <property type="project" value="UniProtKB-KW"/>
</dbReference>
<evidence type="ECO:0000256" key="9">
    <source>
        <dbReference type="ARBA" id="ARBA00031306"/>
    </source>
</evidence>
<protein>
    <recommendedName>
        <fullName evidence="3">FAD:protein FMN transferase</fullName>
        <ecNumber evidence="2">2.7.1.180</ecNumber>
    </recommendedName>
    <alternativeName>
        <fullName evidence="9">Flavin transferase</fullName>
    </alternativeName>
</protein>
<keyword evidence="5" id="KW-0808">Transferase</keyword>
<proteinExistence type="predicted"/>
<evidence type="ECO:0000256" key="3">
    <source>
        <dbReference type="ARBA" id="ARBA00016337"/>
    </source>
</evidence>
<reference evidence="11 12" key="1">
    <citation type="submission" date="2019-06" db="EMBL/GenBank/DDBJ databases">
        <title>Sequencing the genomes of 1000 actinobacteria strains.</title>
        <authorList>
            <person name="Klenk H.-P."/>
        </authorList>
    </citation>
    <scope>NUCLEOTIDE SEQUENCE [LARGE SCALE GENOMIC DNA]</scope>
    <source>
        <strain evidence="11 12">DSM 18031</strain>
    </source>
</reference>
<dbReference type="RefSeq" id="WP_246054482.1">
    <property type="nucleotide sequence ID" value="NZ_BAAAYS010000013.1"/>
</dbReference>
<dbReference type="Proteomes" id="UP000318331">
    <property type="component" value="Unassembled WGS sequence"/>
</dbReference>
<dbReference type="EMBL" id="VFPN01000001">
    <property type="protein sequence ID" value="TQM65367.1"/>
    <property type="molecule type" value="Genomic_DNA"/>
</dbReference>
<keyword evidence="4" id="KW-0285">Flavoprotein</keyword>
<evidence type="ECO:0000256" key="5">
    <source>
        <dbReference type="ARBA" id="ARBA00022679"/>
    </source>
</evidence>
<dbReference type="InterPro" id="IPR024932">
    <property type="entry name" value="ApbE"/>
</dbReference>